<sequence length="992" mass="112482">MLHQLQAALERLRRNDAGQSQLETGPVSKSALKAVVSKGNSALSFQEQPVAACSYRIKELTPSNLINLSADEPVHESVHEEVGKDKDTTPHIQFENWPMNQDPALPRRRTIGDDPLALWVKEIDGWLAEMIRLEGRGNLHKDLCLRCYLNSARHVSLIFMLDCHSIVFSALPHTKQLLRARIFPATTIEPKTGATFRILEHFHIESAQAGTSVQAFYNTLARCTDNAGITPPKNRYPTFLRMIREWRYLKALKRGGRGHERGGAQATTSGKLAVLCPAHQEEKTYLPGLLGPTNLPMDWADAPANKRWLYKLFVGIDGNFRLKRKKIFSDVADPGLYNGQVYFVEEKEYKNHIKTFGKQIKEETNTCHNHDAATLANVKGYEGLAASGVVAVQCTRHKMKRPCSVGDLQRGEHYINVDYAFLASICGVILLLVVVSYNIACQWLQNFWSWVQSYGSDVQYDKETAFLIPKFHLPAHQSSCQDNYSFNLTKGVGRTDGEAPERGWALSNVFGPATKEMGPGSRRDLLDDVFASILLRKAKQAANGRYIHAHEFKEFDAAIPASKSKEWEAALNNRERDPTQTNPFTVKTPALTIAAVQLKLAEEEAKEIEHGRSLTWHIGMSPSMMLMAGLELQELQWRFHHDAQAAGPHTSDLQHSKLLERRNTLQRKTNGWFEAQKTYIPGVDSLRSHMTSSAPSTIPTELLPLLLPSQLYGRLQCPTFLVEYEWRLREAQAYEALDNLRLHLRLRSYIFKFKDRFVIGIRPNTHARSTIDNIQQKINADAAIYRFARTALKTLTTALGRPASWQASLQKLKDEDVRGISDGEIYESEGHRTMSWIWKVTGVSGSNDDEDSDLHEALQIEWCKSRARFDHWSEECELVEEEMRRVVEFHDWQHKQWLARANTVLPDMPSDYVKGLKAYAYRQADIRASMCALRLKSWQDVPRYMCLGMDDEPTLLEAILEEDVSRFKDQDSGGDPEQADELSSIDNSGLSN</sequence>
<reference evidence="3 4" key="1">
    <citation type="submission" date="2016-07" db="EMBL/GenBank/DDBJ databases">
        <title>Draft genome of the white-rot fungus Obba rivulosa 3A-2.</title>
        <authorList>
            <consortium name="DOE Joint Genome Institute"/>
            <person name="Miettinen O."/>
            <person name="Riley R."/>
            <person name="Acob R."/>
            <person name="Barry K."/>
            <person name="Cullen D."/>
            <person name="De Vries R."/>
            <person name="Hainaut M."/>
            <person name="Hatakka A."/>
            <person name="Henrissat B."/>
            <person name="Hilden K."/>
            <person name="Kuo R."/>
            <person name="Labutti K."/>
            <person name="Lipzen A."/>
            <person name="Makela M.R."/>
            <person name="Sandor L."/>
            <person name="Spatafora J.W."/>
            <person name="Grigoriev I.V."/>
            <person name="Hibbett D.S."/>
        </authorList>
    </citation>
    <scope>NUCLEOTIDE SEQUENCE [LARGE SCALE GENOMIC DNA]</scope>
    <source>
        <strain evidence="3 4">3A-2</strain>
    </source>
</reference>
<evidence type="ECO:0000259" key="2">
    <source>
        <dbReference type="Pfam" id="PF18803"/>
    </source>
</evidence>
<keyword evidence="4" id="KW-1185">Reference proteome</keyword>
<dbReference type="Proteomes" id="UP000250043">
    <property type="component" value="Unassembled WGS sequence"/>
</dbReference>
<organism evidence="3 4">
    <name type="scientific">Obba rivulosa</name>
    <dbReference type="NCBI Taxonomy" id="1052685"/>
    <lineage>
        <taxon>Eukaryota</taxon>
        <taxon>Fungi</taxon>
        <taxon>Dikarya</taxon>
        <taxon>Basidiomycota</taxon>
        <taxon>Agaricomycotina</taxon>
        <taxon>Agaricomycetes</taxon>
        <taxon>Polyporales</taxon>
        <taxon>Gelatoporiaceae</taxon>
        <taxon>Obba</taxon>
    </lineage>
</organism>
<gene>
    <name evidence="3" type="ORF">OBBRIDRAFT_808384</name>
</gene>
<dbReference type="InterPro" id="IPR040521">
    <property type="entry name" value="KDZ"/>
</dbReference>
<evidence type="ECO:0000256" key="1">
    <source>
        <dbReference type="SAM" id="MobiDB-lite"/>
    </source>
</evidence>
<name>A0A8E2DFX1_9APHY</name>
<dbReference type="InterPro" id="IPR041457">
    <property type="entry name" value="CxC2_KDZ-assoc"/>
</dbReference>
<feature type="region of interest" description="Disordered" evidence="1">
    <location>
        <begin position="966"/>
        <end position="992"/>
    </location>
</feature>
<protein>
    <recommendedName>
        <fullName evidence="2">CxC2-like cysteine cluster KDZ transposase-associated domain-containing protein</fullName>
    </recommendedName>
</protein>
<evidence type="ECO:0000313" key="3">
    <source>
        <dbReference type="EMBL" id="OCH84249.1"/>
    </source>
</evidence>
<dbReference type="OrthoDB" id="2737640at2759"/>
<dbReference type="AlphaFoldDB" id="A0A8E2DFX1"/>
<accession>A0A8E2DFX1</accession>
<evidence type="ECO:0000313" key="4">
    <source>
        <dbReference type="Proteomes" id="UP000250043"/>
    </source>
</evidence>
<dbReference type="EMBL" id="KV722700">
    <property type="protein sequence ID" value="OCH84249.1"/>
    <property type="molecule type" value="Genomic_DNA"/>
</dbReference>
<feature type="domain" description="CxC2-like cysteine cluster KDZ transposase-associated" evidence="2">
    <location>
        <begin position="162"/>
        <end position="228"/>
    </location>
</feature>
<dbReference type="Pfam" id="PF18758">
    <property type="entry name" value="KDZ"/>
    <property type="match status" value="1"/>
</dbReference>
<proteinExistence type="predicted"/>
<dbReference type="Pfam" id="PF18803">
    <property type="entry name" value="CxC2"/>
    <property type="match status" value="1"/>
</dbReference>